<proteinExistence type="predicted"/>
<dbReference type="Pfam" id="PF17168">
    <property type="entry name" value="DUF5127"/>
    <property type="match status" value="1"/>
</dbReference>
<dbReference type="RefSeq" id="WP_271012522.1">
    <property type="nucleotide sequence ID" value="NZ_JAQIFT010000047.1"/>
</dbReference>
<reference evidence="4" key="1">
    <citation type="journal article" date="2023" name="Int. J. Syst. Evol. Microbiol.">
        <title>&lt;i&gt;Holtiella tumoricola&lt;/i&gt; gen. nov. sp. nov., isolated from a human clinical sample.</title>
        <authorList>
            <person name="Allen-Vercoe E."/>
            <person name="Daigneault M.C."/>
            <person name="Vancuren S.J."/>
            <person name="Cochrane K."/>
            <person name="O'Neal L.L."/>
            <person name="Sankaranarayanan K."/>
            <person name="Lawson P.A."/>
        </authorList>
    </citation>
    <scope>NUCLEOTIDE SEQUENCE</scope>
    <source>
        <strain evidence="4">CC70A</strain>
    </source>
</reference>
<evidence type="ECO:0000259" key="2">
    <source>
        <dbReference type="Pfam" id="PF16335"/>
    </source>
</evidence>
<gene>
    <name evidence="4" type="ORF">PBV87_12655</name>
</gene>
<dbReference type="AlphaFoldDB" id="A0AA42DNP0"/>
<accession>A0AA42DNP0</accession>
<dbReference type="PANTHER" id="PTHR31987">
    <property type="entry name" value="GLUTAMINASE A-RELATED"/>
    <property type="match status" value="1"/>
</dbReference>
<evidence type="ECO:0000259" key="3">
    <source>
        <dbReference type="Pfam" id="PF17168"/>
    </source>
</evidence>
<dbReference type="InterPro" id="IPR032515">
    <property type="entry name" value="DUF4964"/>
</dbReference>
<comment type="caution">
    <text evidence="4">The sequence shown here is derived from an EMBL/GenBank/DDBJ whole genome shotgun (WGS) entry which is preliminary data.</text>
</comment>
<dbReference type="InterPro" id="IPR033433">
    <property type="entry name" value="GtaA_N"/>
</dbReference>
<organism evidence="4 5">
    <name type="scientific">Holtiella tumoricola</name>
    <dbReference type="NCBI Taxonomy" id="3018743"/>
    <lineage>
        <taxon>Bacteria</taxon>
        <taxon>Bacillati</taxon>
        <taxon>Bacillota</taxon>
        <taxon>Clostridia</taxon>
        <taxon>Lachnospirales</taxon>
        <taxon>Cellulosilyticaceae</taxon>
        <taxon>Holtiella</taxon>
    </lineage>
</organism>
<keyword evidence="5" id="KW-1185">Reference proteome</keyword>
<feature type="domain" description="Glutaminase A N-terminal" evidence="3">
    <location>
        <begin position="84"/>
        <end position="303"/>
    </location>
</feature>
<protein>
    <submittedName>
        <fullName evidence="4">DUF4965 domain-containing protein</fullName>
    </submittedName>
</protein>
<evidence type="ECO:0000259" key="1">
    <source>
        <dbReference type="Pfam" id="PF16334"/>
    </source>
</evidence>
<dbReference type="Pfam" id="PF16335">
    <property type="entry name" value="GtaA_6_Hairpin"/>
    <property type="match status" value="1"/>
</dbReference>
<dbReference type="InterPro" id="IPR052743">
    <property type="entry name" value="Glutaminase_GtaA"/>
</dbReference>
<dbReference type="PANTHER" id="PTHR31987:SF1">
    <property type="entry name" value="GLUTAMINASE A"/>
    <property type="match status" value="1"/>
</dbReference>
<feature type="domain" description="Glutaminase A central" evidence="2">
    <location>
        <begin position="310"/>
        <end position="683"/>
    </location>
</feature>
<evidence type="ECO:0000313" key="5">
    <source>
        <dbReference type="Proteomes" id="UP001169242"/>
    </source>
</evidence>
<name>A0AA42DNP0_9FIRM</name>
<dbReference type="EMBL" id="JAQIFT010000047">
    <property type="protein sequence ID" value="MDA3732338.1"/>
    <property type="molecule type" value="Genomic_DNA"/>
</dbReference>
<dbReference type="InterPro" id="IPR032514">
    <property type="entry name" value="GtaA_central"/>
</dbReference>
<dbReference type="Pfam" id="PF16334">
    <property type="entry name" value="DUF4964"/>
    <property type="match status" value="1"/>
</dbReference>
<evidence type="ECO:0000313" key="4">
    <source>
        <dbReference type="EMBL" id="MDA3732338.1"/>
    </source>
</evidence>
<feature type="domain" description="DUF4964" evidence="1">
    <location>
        <begin position="14"/>
        <end position="68"/>
    </location>
</feature>
<dbReference type="Proteomes" id="UP001169242">
    <property type="component" value="Unassembled WGS sequence"/>
</dbReference>
<sequence length="696" mass="79462">MKRTGGRSMILNQQVPSLPIIVHHPYLSLWLPAKELYGACIEHWCGLKRSINGHILIDGKVYRFMGVEGGKDVIEQVGIDLTPTSTSFYFENEQISLEVKFTSPLLLDDLELLSRPCTYVCFKVTSKDDQVHDIQIVIDMNQSHVQNGESLKPVIGETLTYETYQLGFLGQVQQNLLAHSGDGVGIDWGYLYMVLPNQEDVKGKIDSTQHLNEVRSKILNCEAKEDQGAGIVLHIDLGKVREEKEVYSLITYDEMLAIMYFNRALPPYWARDGKTIIDVIAKALDEKEEVLSRCKTFDKQLEDETDKLLGESYRVICTLAYRQTIAAHQLIEDEKGEVIFLSKECCSNGCIGTVDVSYPSSPLFLLYNTELLKGMLRPIFRFEALPIWPFKYAPHDVGRYPYATGQVYGLSEEGKYIQGKERIIEGGIGIYPNYTHYPKEKMIYDEHYQMPIEECGNMLILCAAICKCEGHTEFVKPYIEVLEKWANYLVSYGIDPGEQLCTDDFAGHLAHNVNLSLKAIIGVASFGVLLDEAGEKKKANQYKVVAKQMSKEWTDRARGKKHTPLSFTEPESWSLKYNLVWDELLELNLFDEKVKEQEVEWYMSKMGPYGVPLDSRVTYTKSDWSVWCAALTTDRSKAQKMVDAVARFLDETPDKVPFTDWYETVTGVHHLFRNRTVQGGLFLPLLRKYISKKTYE</sequence>